<dbReference type="PANTHER" id="PTHR43790:SF4">
    <property type="entry name" value="GUANOSINE IMPORT ATP-BINDING PROTEIN NUPO"/>
    <property type="match status" value="1"/>
</dbReference>
<feature type="domain" description="ABC transporter" evidence="4">
    <location>
        <begin position="6"/>
        <end position="239"/>
    </location>
</feature>
<dbReference type="EMBL" id="JAEKJA010000003">
    <property type="protein sequence ID" value="MBJ3774919.1"/>
    <property type="molecule type" value="Genomic_DNA"/>
</dbReference>
<gene>
    <name evidence="5" type="ORF">JCR33_04425</name>
</gene>
<dbReference type="PANTHER" id="PTHR43790">
    <property type="entry name" value="CARBOHYDRATE TRANSPORT ATP-BINDING PROTEIN MG119-RELATED"/>
    <property type="match status" value="1"/>
</dbReference>
<dbReference type="InterPro" id="IPR017871">
    <property type="entry name" value="ABC_transporter-like_CS"/>
</dbReference>
<dbReference type="PROSITE" id="PS50893">
    <property type="entry name" value="ABC_TRANSPORTER_2"/>
    <property type="match status" value="2"/>
</dbReference>
<dbReference type="AlphaFoldDB" id="A0A934IE53"/>
<keyword evidence="6" id="KW-1185">Reference proteome</keyword>
<protein>
    <submittedName>
        <fullName evidence="5">ABC transporter ATP-binding protein</fullName>
    </submittedName>
</protein>
<reference evidence="5" key="1">
    <citation type="submission" date="2020-12" db="EMBL/GenBank/DDBJ databases">
        <title>Bacterial taxonomy.</title>
        <authorList>
            <person name="Pan X."/>
        </authorList>
    </citation>
    <scope>NUCLEOTIDE SEQUENCE</scope>
    <source>
        <strain evidence="5">B2012</strain>
    </source>
</reference>
<keyword evidence="3 5" id="KW-0067">ATP-binding</keyword>
<dbReference type="Gene3D" id="3.40.50.300">
    <property type="entry name" value="P-loop containing nucleotide triphosphate hydrolases"/>
    <property type="match status" value="2"/>
</dbReference>
<dbReference type="CDD" id="cd03215">
    <property type="entry name" value="ABC_Carb_Monos_II"/>
    <property type="match status" value="1"/>
</dbReference>
<evidence type="ECO:0000313" key="5">
    <source>
        <dbReference type="EMBL" id="MBJ3774919.1"/>
    </source>
</evidence>
<dbReference type="SUPFAM" id="SSF52540">
    <property type="entry name" value="P-loop containing nucleoside triphosphate hydrolases"/>
    <property type="match status" value="2"/>
</dbReference>
<evidence type="ECO:0000259" key="4">
    <source>
        <dbReference type="PROSITE" id="PS50893"/>
    </source>
</evidence>
<dbReference type="Pfam" id="PF00005">
    <property type="entry name" value="ABC_tran"/>
    <property type="match status" value="2"/>
</dbReference>
<evidence type="ECO:0000313" key="6">
    <source>
        <dbReference type="Proteomes" id="UP000609531"/>
    </source>
</evidence>
<sequence length="510" mass="53048">MTEPILSVRGLTKRYPGVVANDGVDLALMGGEVHVLLGENGAGKSTLIAMLTGLQQPDAGDILVDGTPRVIASPREALRLGIACVYQTIMLSPTLTVAENLALGEPWWSRPDRAKIAAELAAMREDLDIAVDPDALAGDLSLGQQQQVEIARALMRGGRVLILDEATSMLTPAGADELGALIRRLAARGLAIVFISHKLNEALAFGDRVSVLRLGRKVGELTPDHIAAQPKEATMAEIVGLMFGRDRAEAMARTPRPASAEPPILQATGLSLQVPGGVGLKDVSLEVAPGEVLGIAGIDGNGQRELAEVLAGQRVAAGSIRLAGEAIDGLGVGARRRKGLRYLTDDRHHEGTVGPFAVAENFVTKDVGASPFWSAAGLVDKSAIGAHAARMVADFDVRTPSVATPIGRLSGGNMQKVILARELTGEAKVVIYAKPTYGLDVANTEATRARILAAAEAGVATVLISTDLDEILALSDRIAVMSAGRIVGTVPNGPDARAAVADLMVGRVAA</sequence>
<dbReference type="InterPro" id="IPR027417">
    <property type="entry name" value="P-loop_NTPase"/>
</dbReference>
<evidence type="ECO:0000256" key="3">
    <source>
        <dbReference type="ARBA" id="ARBA00022840"/>
    </source>
</evidence>
<proteinExistence type="inferred from homology"/>
<dbReference type="InterPro" id="IPR050107">
    <property type="entry name" value="ABC_carbohydrate_import_ATPase"/>
</dbReference>
<dbReference type="GO" id="GO:0005524">
    <property type="term" value="F:ATP binding"/>
    <property type="evidence" value="ECO:0007669"/>
    <property type="project" value="UniProtKB-KW"/>
</dbReference>
<dbReference type="InterPro" id="IPR003439">
    <property type="entry name" value="ABC_transporter-like_ATP-bd"/>
</dbReference>
<evidence type="ECO:0000256" key="2">
    <source>
        <dbReference type="ARBA" id="ARBA00022741"/>
    </source>
</evidence>
<organism evidence="5 6">
    <name type="scientific">Acuticoccus mangrovi</name>
    <dbReference type="NCBI Taxonomy" id="2796142"/>
    <lineage>
        <taxon>Bacteria</taxon>
        <taxon>Pseudomonadati</taxon>
        <taxon>Pseudomonadota</taxon>
        <taxon>Alphaproteobacteria</taxon>
        <taxon>Hyphomicrobiales</taxon>
        <taxon>Amorphaceae</taxon>
        <taxon>Acuticoccus</taxon>
    </lineage>
</organism>
<dbReference type="RefSeq" id="WP_198880825.1">
    <property type="nucleotide sequence ID" value="NZ_JAEKJA010000003.1"/>
</dbReference>
<dbReference type="InterPro" id="IPR003593">
    <property type="entry name" value="AAA+_ATPase"/>
</dbReference>
<dbReference type="GO" id="GO:0016887">
    <property type="term" value="F:ATP hydrolysis activity"/>
    <property type="evidence" value="ECO:0007669"/>
    <property type="project" value="InterPro"/>
</dbReference>
<name>A0A934IE53_9HYPH</name>
<comment type="caution">
    <text evidence="5">The sequence shown here is derived from an EMBL/GenBank/DDBJ whole genome shotgun (WGS) entry which is preliminary data.</text>
</comment>
<dbReference type="CDD" id="cd03216">
    <property type="entry name" value="ABC_Carb_Monos_I"/>
    <property type="match status" value="1"/>
</dbReference>
<accession>A0A934IE53</accession>
<dbReference type="Proteomes" id="UP000609531">
    <property type="component" value="Unassembled WGS sequence"/>
</dbReference>
<keyword evidence="2" id="KW-0547">Nucleotide-binding</keyword>
<feature type="domain" description="ABC transporter" evidence="4">
    <location>
        <begin position="265"/>
        <end position="508"/>
    </location>
</feature>
<evidence type="ECO:0000256" key="1">
    <source>
        <dbReference type="ARBA" id="ARBA00005417"/>
    </source>
</evidence>
<dbReference type="PROSITE" id="PS00211">
    <property type="entry name" value="ABC_TRANSPORTER_1"/>
    <property type="match status" value="1"/>
</dbReference>
<dbReference type="SMART" id="SM00382">
    <property type="entry name" value="AAA"/>
    <property type="match status" value="1"/>
</dbReference>
<comment type="similarity">
    <text evidence="1">Belongs to the ABC transporter superfamily.</text>
</comment>